<proteinExistence type="predicted"/>
<feature type="non-terminal residue" evidence="1">
    <location>
        <position position="64"/>
    </location>
</feature>
<dbReference type="RefSeq" id="XP_060450322.1">
    <property type="nucleotide sequence ID" value="XM_060589450.1"/>
</dbReference>
<dbReference type="GeneID" id="85474312"/>
<dbReference type="AlphaFoldDB" id="A0AAJ0A1K6"/>
<evidence type="ECO:0000313" key="2">
    <source>
        <dbReference type="Proteomes" id="UP001243989"/>
    </source>
</evidence>
<evidence type="ECO:0000313" key="1">
    <source>
        <dbReference type="EMBL" id="KAK1654278.1"/>
    </source>
</evidence>
<reference evidence="1" key="1">
    <citation type="submission" date="2021-06" db="EMBL/GenBank/DDBJ databases">
        <title>Comparative genomics, transcriptomics and evolutionary studies reveal genomic signatures of adaptation to plant cell wall in hemibiotrophic fungi.</title>
        <authorList>
            <consortium name="DOE Joint Genome Institute"/>
            <person name="Baroncelli R."/>
            <person name="Diaz J.F."/>
            <person name="Benocci T."/>
            <person name="Peng M."/>
            <person name="Battaglia E."/>
            <person name="Haridas S."/>
            <person name="Andreopoulos W."/>
            <person name="Labutti K."/>
            <person name="Pangilinan J."/>
            <person name="Floch G.L."/>
            <person name="Makela M.R."/>
            <person name="Henrissat B."/>
            <person name="Grigoriev I.V."/>
            <person name="Crouch J.A."/>
            <person name="De Vries R.P."/>
            <person name="Sukno S.A."/>
            <person name="Thon M.R."/>
        </authorList>
    </citation>
    <scope>NUCLEOTIDE SEQUENCE</scope>
    <source>
        <strain evidence="1">CBS 102054</strain>
    </source>
</reference>
<organism evidence="1 2">
    <name type="scientific">Colletotrichum phormii</name>
    <dbReference type="NCBI Taxonomy" id="359342"/>
    <lineage>
        <taxon>Eukaryota</taxon>
        <taxon>Fungi</taxon>
        <taxon>Dikarya</taxon>
        <taxon>Ascomycota</taxon>
        <taxon>Pezizomycotina</taxon>
        <taxon>Sordariomycetes</taxon>
        <taxon>Hypocreomycetidae</taxon>
        <taxon>Glomerellales</taxon>
        <taxon>Glomerellaceae</taxon>
        <taxon>Colletotrichum</taxon>
        <taxon>Colletotrichum acutatum species complex</taxon>
    </lineage>
</organism>
<name>A0AAJ0A1K6_9PEZI</name>
<sequence length="64" mass="6854">MGARCHPVTRETHILLEARVQPESQQPAGVSLVSSVKERGATAVGEGRGWLEIERGAAAAVLRY</sequence>
<accession>A0AAJ0A1K6</accession>
<protein>
    <submittedName>
        <fullName evidence="1">Uncharacterized protein</fullName>
    </submittedName>
</protein>
<gene>
    <name evidence="1" type="ORF">BDP81DRAFT_415357</name>
</gene>
<dbReference type="Proteomes" id="UP001243989">
    <property type="component" value="Unassembled WGS sequence"/>
</dbReference>
<dbReference type="EMBL" id="JAHMHQ010000002">
    <property type="protein sequence ID" value="KAK1654278.1"/>
    <property type="molecule type" value="Genomic_DNA"/>
</dbReference>
<keyword evidence="2" id="KW-1185">Reference proteome</keyword>
<comment type="caution">
    <text evidence="1">The sequence shown here is derived from an EMBL/GenBank/DDBJ whole genome shotgun (WGS) entry which is preliminary data.</text>
</comment>